<dbReference type="AlphaFoldDB" id="A0A1I6RHM8"/>
<feature type="transmembrane region" description="Helical" evidence="1">
    <location>
        <begin position="7"/>
        <end position="26"/>
    </location>
</feature>
<feature type="transmembrane region" description="Helical" evidence="1">
    <location>
        <begin position="46"/>
        <end position="67"/>
    </location>
</feature>
<keyword evidence="3" id="KW-1185">Reference proteome</keyword>
<evidence type="ECO:0000313" key="3">
    <source>
        <dbReference type="Proteomes" id="UP000198660"/>
    </source>
</evidence>
<dbReference type="EMBL" id="FPAA01000005">
    <property type="protein sequence ID" value="SFS64090.1"/>
    <property type="molecule type" value="Genomic_DNA"/>
</dbReference>
<dbReference type="RefSeq" id="WP_091836338.1">
    <property type="nucleotide sequence ID" value="NZ_FPAA01000005.1"/>
</dbReference>
<keyword evidence="1" id="KW-0472">Membrane</keyword>
<evidence type="ECO:0000313" key="2">
    <source>
        <dbReference type="EMBL" id="SFS64090.1"/>
    </source>
</evidence>
<protein>
    <submittedName>
        <fullName evidence="2">Uncharacterized protein</fullName>
    </submittedName>
</protein>
<name>A0A1I6RHM8_9BACL</name>
<dbReference type="Proteomes" id="UP000198660">
    <property type="component" value="Unassembled WGS sequence"/>
</dbReference>
<organism evidence="2 3">
    <name type="scientific">Marininema halotolerans</name>
    <dbReference type="NCBI Taxonomy" id="1155944"/>
    <lineage>
        <taxon>Bacteria</taxon>
        <taxon>Bacillati</taxon>
        <taxon>Bacillota</taxon>
        <taxon>Bacilli</taxon>
        <taxon>Bacillales</taxon>
        <taxon>Thermoactinomycetaceae</taxon>
        <taxon>Marininema</taxon>
    </lineage>
</organism>
<accession>A0A1I6RHM8</accession>
<proteinExistence type="predicted"/>
<reference evidence="3" key="1">
    <citation type="submission" date="2016-10" db="EMBL/GenBank/DDBJ databases">
        <authorList>
            <person name="Varghese N."/>
            <person name="Submissions S."/>
        </authorList>
    </citation>
    <scope>NUCLEOTIDE SEQUENCE [LARGE SCALE GENOMIC DNA]</scope>
    <source>
        <strain evidence="3">DSM 45789</strain>
    </source>
</reference>
<gene>
    <name evidence="2" type="ORF">SAMN05444972_10592</name>
</gene>
<evidence type="ECO:0000256" key="1">
    <source>
        <dbReference type="SAM" id="Phobius"/>
    </source>
</evidence>
<keyword evidence="1" id="KW-0812">Transmembrane</keyword>
<keyword evidence="1" id="KW-1133">Transmembrane helix</keyword>
<sequence>MNRREKLQLILYGLFFLSLPIGHRIYHILLKKMNLYIDPIESVGYYYLIDISELLVLSIVASIYFLIKKAWAKKREAKKRNEN</sequence>